<gene>
    <name evidence="1" type="ORF">GALL_396730</name>
</gene>
<dbReference type="AlphaFoldDB" id="A0A1J5QRQ4"/>
<organism evidence="1">
    <name type="scientific">mine drainage metagenome</name>
    <dbReference type="NCBI Taxonomy" id="410659"/>
    <lineage>
        <taxon>unclassified sequences</taxon>
        <taxon>metagenomes</taxon>
        <taxon>ecological metagenomes</taxon>
    </lineage>
</organism>
<dbReference type="EMBL" id="MLJW01001369">
    <property type="protein sequence ID" value="OIQ78613.1"/>
    <property type="molecule type" value="Genomic_DNA"/>
</dbReference>
<evidence type="ECO:0000313" key="1">
    <source>
        <dbReference type="EMBL" id="OIQ78613.1"/>
    </source>
</evidence>
<name>A0A1J5QRQ4_9ZZZZ</name>
<comment type="caution">
    <text evidence="1">The sequence shown here is derived from an EMBL/GenBank/DDBJ whole genome shotgun (WGS) entry which is preliminary data.</text>
</comment>
<protein>
    <submittedName>
        <fullName evidence="1">Uncharacterized protein</fullName>
    </submittedName>
</protein>
<proteinExistence type="predicted"/>
<reference evidence="1" key="1">
    <citation type="submission" date="2016-10" db="EMBL/GenBank/DDBJ databases">
        <title>Sequence of Gallionella enrichment culture.</title>
        <authorList>
            <person name="Poehlein A."/>
            <person name="Muehling M."/>
            <person name="Daniel R."/>
        </authorList>
    </citation>
    <scope>NUCLEOTIDE SEQUENCE</scope>
</reference>
<accession>A0A1J5QRQ4</accession>
<sequence>MVPRSHSRAITSAVSKAPIKVMMIATRPGTRKLRLRNSLLNQTRCSICTGISSLCPWAKATCSNHAPHTPST</sequence>